<evidence type="ECO:0000313" key="2">
    <source>
        <dbReference type="EMBL" id="KAF4115253.1"/>
    </source>
</evidence>
<evidence type="ECO:0000256" key="1">
    <source>
        <dbReference type="SAM" id="MobiDB-lite"/>
    </source>
</evidence>
<feature type="compositionally biased region" description="Low complexity" evidence="1">
    <location>
        <begin position="37"/>
        <end position="50"/>
    </location>
</feature>
<protein>
    <submittedName>
        <fullName evidence="2">Uncharacterized protein</fullName>
    </submittedName>
</protein>
<comment type="caution">
    <text evidence="2">The sequence shown here is derived from an EMBL/GenBank/DDBJ whole genome shotgun (WGS) entry which is preliminary data.</text>
</comment>
<feature type="region of interest" description="Disordered" evidence="1">
    <location>
        <begin position="131"/>
        <end position="150"/>
    </location>
</feature>
<dbReference type="EMBL" id="JAAMOB010000003">
    <property type="protein sequence ID" value="KAF4115253.1"/>
    <property type="molecule type" value="Genomic_DNA"/>
</dbReference>
<proteinExistence type="predicted"/>
<organism evidence="2 3">
    <name type="scientific">Onychostoma macrolepis</name>
    <dbReference type="NCBI Taxonomy" id="369639"/>
    <lineage>
        <taxon>Eukaryota</taxon>
        <taxon>Metazoa</taxon>
        <taxon>Chordata</taxon>
        <taxon>Craniata</taxon>
        <taxon>Vertebrata</taxon>
        <taxon>Euteleostomi</taxon>
        <taxon>Actinopterygii</taxon>
        <taxon>Neopterygii</taxon>
        <taxon>Teleostei</taxon>
        <taxon>Ostariophysi</taxon>
        <taxon>Cypriniformes</taxon>
        <taxon>Cyprinidae</taxon>
        <taxon>Acrossocheilinae</taxon>
        <taxon>Onychostoma</taxon>
    </lineage>
</organism>
<accession>A0A7J6D7K6</accession>
<keyword evidence="3" id="KW-1185">Reference proteome</keyword>
<dbReference type="Proteomes" id="UP000579812">
    <property type="component" value="Unassembled WGS sequence"/>
</dbReference>
<dbReference type="AlphaFoldDB" id="A0A7J6D7K6"/>
<reference evidence="2 3" key="1">
    <citation type="submission" date="2020-04" db="EMBL/GenBank/DDBJ databases">
        <title>Chromosome-level genome assembly of a cyprinid fish Onychostoma macrolepis by integration of Nanopore Sequencing, Bionano and Hi-C technology.</title>
        <authorList>
            <person name="Wang D."/>
        </authorList>
    </citation>
    <scope>NUCLEOTIDE SEQUENCE [LARGE SCALE GENOMIC DNA]</scope>
    <source>
        <strain evidence="2">SWU-2019</strain>
        <tissue evidence="2">Muscle</tissue>
    </source>
</reference>
<evidence type="ECO:0000313" key="3">
    <source>
        <dbReference type="Proteomes" id="UP000579812"/>
    </source>
</evidence>
<sequence>MAGLRQMFTSSGVIIPSRSTKPDLLPPYAPLQSGEPSSSSSLSKAANKASQGHSIPYSRPEKITTPSGTGLRALGRSRRPSPSLGHAPDGAATSPHPPPRATKRQLVTHPGEEPAFASTSRRVSHVVHISLGVGKDFSSPTGSSPCGLGG</sequence>
<feature type="region of interest" description="Disordered" evidence="1">
    <location>
        <begin position="1"/>
        <end position="123"/>
    </location>
</feature>
<name>A0A7J6D7K6_9TELE</name>
<gene>
    <name evidence="2" type="ORF">G5714_002742</name>
</gene>